<keyword evidence="4" id="KW-0732">Signal</keyword>
<feature type="domain" description="Glycosyl hydrolase family 32 N-terminal" evidence="5">
    <location>
        <begin position="49"/>
        <end position="356"/>
    </location>
</feature>
<dbReference type="CDD" id="cd18622">
    <property type="entry name" value="GH32_Inu-like"/>
    <property type="match status" value="1"/>
</dbReference>
<protein>
    <submittedName>
        <fullName evidence="7">Levanbiose-producing levanase</fullName>
        <ecNumber evidence="7">3.2.1.64</ecNumber>
    </submittedName>
</protein>
<dbReference type="Gene3D" id="2.115.10.20">
    <property type="entry name" value="Glycosyl hydrolase domain, family 43"/>
    <property type="match status" value="1"/>
</dbReference>
<reference evidence="6 9" key="2">
    <citation type="submission" date="2018-02" db="EMBL/GenBank/DDBJ databases">
        <authorList>
            <person name="Rodrigo-Torres L."/>
            <person name="Arahal R. D."/>
            <person name="Lucena T."/>
        </authorList>
    </citation>
    <scope>NUCLEOTIDE SEQUENCE [LARGE SCALE GENOMIC DNA]</scope>
    <source>
        <strain evidence="6 9">CECT 8486</strain>
    </source>
</reference>
<name>A0A2N9KAK6_9LACO</name>
<dbReference type="PANTHER" id="PTHR42800">
    <property type="entry name" value="EXOINULINASE INUD (AFU_ORTHOLOGUE AFUA_5G00480)"/>
    <property type="match status" value="1"/>
</dbReference>
<dbReference type="EC" id="3.2.1.64" evidence="7"/>
<dbReference type="GO" id="GO:0004575">
    <property type="term" value="F:sucrose alpha-glucosidase activity"/>
    <property type="evidence" value="ECO:0007669"/>
    <property type="project" value="TreeGrafter"/>
</dbReference>
<evidence type="ECO:0000313" key="7">
    <source>
        <dbReference type="EMBL" id="SPE07105.1"/>
    </source>
</evidence>
<sequence length="535" mass="60621">MRKFKGESIFMTFTRLLRVAGAIFSLFFISTSTVQAGTLTSNEYQQYYHHNIEQGLMNDVQSIWQDSSGYYHIYYLADLNYKHDDDGTEWYHVKTKDFVHYEKLGVAIPKFQNKWEAVATGSVIKNTNKIFSDLPKKAIIAYFTSYTPTGQKQYVAYSIDNGVTYQPYSDGAIMSASSAKAHFRDPYVFFNKETKKITMYLAEDDKIGVYTSDDGKNFNYVGATVLNSGALNGKDLGLIECPNLKTMSDTTTGITKTVMFFGANGYNYGQTSGSYYMVGHLDNNGVFVAEQQPKRVDDGSDYYASNYFQTADNTNILSIGWLGNWGYSCKKIVDANNEQSYKLGSLSLAHQLNLTKVNGEYTMISSLVKPYGSLTQTVKDTINTSQLSKDNDGYYQLLNAQRWTSQNFYLQMTNKKKGTVCGNVHLSFKQKDSNVELNYNADTGYYTVTRQTKNIADSDANTEYNKTFVEQSGVVNPNVFKLHVYTDKTSVEFEFENSGRTYSLLKYSTEDDLLFNIETDSENDLFYSMSNVDNK</sequence>
<dbReference type="InterPro" id="IPR013148">
    <property type="entry name" value="Glyco_hydro_32_N"/>
</dbReference>
<dbReference type="Proteomes" id="UP000239237">
    <property type="component" value="Unassembled WGS sequence"/>
</dbReference>
<gene>
    <name evidence="7" type="primary">levB_2</name>
    <name evidence="6" type="ORF">LES8486_00813</name>
    <name evidence="7" type="ORF">LES9216_00960</name>
</gene>
<proteinExistence type="inferred from homology"/>
<organism evidence="7 8">
    <name type="scientific">Leuconostoc suionicum</name>
    <dbReference type="NCBI Taxonomy" id="1511761"/>
    <lineage>
        <taxon>Bacteria</taxon>
        <taxon>Bacillati</taxon>
        <taxon>Bacillota</taxon>
        <taxon>Bacilli</taxon>
        <taxon>Lactobacillales</taxon>
        <taxon>Lactobacillaceae</taxon>
        <taxon>Leuconostoc</taxon>
    </lineage>
</organism>
<comment type="similarity">
    <text evidence="1">Belongs to the glycosyl hydrolase 32 family.</text>
</comment>
<keyword evidence="2 7" id="KW-0378">Hydrolase</keyword>
<dbReference type="Proteomes" id="UP000237923">
    <property type="component" value="Unassembled WGS sequence"/>
</dbReference>
<feature type="signal peptide" evidence="4">
    <location>
        <begin position="1"/>
        <end position="36"/>
    </location>
</feature>
<keyword evidence="3 7" id="KW-0326">Glycosidase</keyword>
<evidence type="ECO:0000313" key="9">
    <source>
        <dbReference type="Proteomes" id="UP000239237"/>
    </source>
</evidence>
<evidence type="ECO:0000256" key="2">
    <source>
        <dbReference type="ARBA" id="ARBA00022801"/>
    </source>
</evidence>
<dbReference type="SUPFAM" id="SSF75005">
    <property type="entry name" value="Arabinanase/levansucrase/invertase"/>
    <property type="match status" value="1"/>
</dbReference>
<dbReference type="SMART" id="SM00640">
    <property type="entry name" value="Glyco_32"/>
    <property type="match status" value="1"/>
</dbReference>
<evidence type="ECO:0000256" key="3">
    <source>
        <dbReference type="ARBA" id="ARBA00023295"/>
    </source>
</evidence>
<evidence type="ECO:0000259" key="5">
    <source>
        <dbReference type="Pfam" id="PF00251"/>
    </source>
</evidence>
<dbReference type="InterPro" id="IPR023296">
    <property type="entry name" value="Glyco_hydro_beta-prop_sf"/>
</dbReference>
<evidence type="ECO:0000256" key="4">
    <source>
        <dbReference type="SAM" id="SignalP"/>
    </source>
</evidence>
<accession>A0A2N9KAK6</accession>
<keyword evidence="9" id="KW-1185">Reference proteome</keyword>
<dbReference type="AlphaFoldDB" id="A0A2N9KAK6"/>
<dbReference type="EMBL" id="OKQU01000001">
    <property type="protein sequence ID" value="SPE07105.1"/>
    <property type="molecule type" value="Genomic_DNA"/>
</dbReference>
<dbReference type="EMBL" id="OKQR01000001">
    <property type="protein sequence ID" value="SPD91826.1"/>
    <property type="molecule type" value="Genomic_DNA"/>
</dbReference>
<evidence type="ECO:0000313" key="6">
    <source>
        <dbReference type="EMBL" id="SPD91826.1"/>
    </source>
</evidence>
<dbReference type="GO" id="GO:0005737">
    <property type="term" value="C:cytoplasm"/>
    <property type="evidence" value="ECO:0007669"/>
    <property type="project" value="TreeGrafter"/>
</dbReference>
<evidence type="ECO:0000256" key="1">
    <source>
        <dbReference type="ARBA" id="ARBA00009902"/>
    </source>
</evidence>
<evidence type="ECO:0000313" key="8">
    <source>
        <dbReference type="Proteomes" id="UP000237923"/>
    </source>
</evidence>
<reference evidence="7 8" key="1">
    <citation type="submission" date="2018-02" db="EMBL/GenBank/DDBJ databases">
        <authorList>
            <person name="Cohen D.B."/>
            <person name="Kent A.D."/>
        </authorList>
    </citation>
    <scope>NUCLEOTIDE SEQUENCE [LARGE SCALE GENOMIC DNA]</scope>
    <source>
        <strain evidence="7 8">CECT 9216</strain>
    </source>
</reference>
<dbReference type="PANTHER" id="PTHR42800:SF1">
    <property type="entry name" value="EXOINULINASE INUD (AFU_ORTHOLOGUE AFUA_5G00480)"/>
    <property type="match status" value="1"/>
</dbReference>
<dbReference type="GO" id="GO:0005987">
    <property type="term" value="P:sucrose catabolic process"/>
    <property type="evidence" value="ECO:0007669"/>
    <property type="project" value="TreeGrafter"/>
</dbReference>
<dbReference type="InterPro" id="IPR001362">
    <property type="entry name" value="Glyco_hydro_32"/>
</dbReference>
<dbReference type="GO" id="GO:0033912">
    <property type="term" value="F:2,6-beta-fructan 6-levanbiohydrolase activity"/>
    <property type="evidence" value="ECO:0007669"/>
    <property type="project" value="UniProtKB-EC"/>
</dbReference>
<dbReference type="Pfam" id="PF00251">
    <property type="entry name" value="Glyco_hydro_32N"/>
    <property type="match status" value="1"/>
</dbReference>
<feature type="chain" id="PRO_5030054604" evidence="4">
    <location>
        <begin position="37"/>
        <end position="535"/>
    </location>
</feature>